<feature type="compositionally biased region" description="Polar residues" evidence="1">
    <location>
        <begin position="103"/>
        <end position="113"/>
    </location>
</feature>
<feature type="region of interest" description="Disordered" evidence="1">
    <location>
        <begin position="94"/>
        <end position="113"/>
    </location>
</feature>
<sequence>MRQATQLLNFGGTKKQCNLDVAERPEEIPNTAELKAFMHKHRKAEELVTCIDIVNFLKRSLKERFDKYLATRNCGYQSLLELLHWFARTITSRDNGQRKENRANWTSWSLEGT</sequence>
<organism evidence="2">
    <name type="scientific">Aphanomyces invadans</name>
    <dbReference type="NCBI Taxonomy" id="157072"/>
    <lineage>
        <taxon>Eukaryota</taxon>
        <taxon>Sar</taxon>
        <taxon>Stramenopiles</taxon>
        <taxon>Oomycota</taxon>
        <taxon>Saprolegniomycetes</taxon>
        <taxon>Saprolegniales</taxon>
        <taxon>Verrucalvaceae</taxon>
        <taxon>Aphanomyces</taxon>
    </lineage>
</organism>
<dbReference type="GeneID" id="20089505"/>
<dbReference type="VEuPathDB" id="FungiDB:H310_12455"/>
<gene>
    <name evidence="2" type="ORF">H310_12455</name>
</gene>
<dbReference type="AlphaFoldDB" id="A0A024TI61"/>
<evidence type="ECO:0000313" key="2">
    <source>
        <dbReference type="EMBL" id="ETV93689.1"/>
    </source>
</evidence>
<dbReference type="RefSeq" id="XP_008877730.1">
    <property type="nucleotide sequence ID" value="XM_008879508.1"/>
</dbReference>
<dbReference type="EMBL" id="KI913990">
    <property type="protein sequence ID" value="ETV93689.1"/>
    <property type="molecule type" value="Genomic_DNA"/>
</dbReference>
<accession>A0A024TI61</accession>
<reference evidence="2" key="1">
    <citation type="submission" date="2013-12" db="EMBL/GenBank/DDBJ databases">
        <title>The Genome Sequence of Aphanomyces invadans NJM9701.</title>
        <authorList>
            <consortium name="The Broad Institute Genomics Platform"/>
            <person name="Russ C."/>
            <person name="Tyler B."/>
            <person name="van West P."/>
            <person name="Dieguez-Uribeondo J."/>
            <person name="Young S.K."/>
            <person name="Zeng Q."/>
            <person name="Gargeya S."/>
            <person name="Fitzgerald M."/>
            <person name="Abouelleil A."/>
            <person name="Alvarado L."/>
            <person name="Chapman S.B."/>
            <person name="Gainer-Dewar J."/>
            <person name="Goldberg J."/>
            <person name="Griggs A."/>
            <person name="Gujja S."/>
            <person name="Hansen M."/>
            <person name="Howarth C."/>
            <person name="Imamovic A."/>
            <person name="Ireland A."/>
            <person name="Larimer J."/>
            <person name="McCowan C."/>
            <person name="Murphy C."/>
            <person name="Pearson M."/>
            <person name="Poon T.W."/>
            <person name="Priest M."/>
            <person name="Roberts A."/>
            <person name="Saif S."/>
            <person name="Shea T."/>
            <person name="Sykes S."/>
            <person name="Wortman J."/>
            <person name="Nusbaum C."/>
            <person name="Birren B."/>
        </authorList>
    </citation>
    <scope>NUCLEOTIDE SEQUENCE [LARGE SCALE GENOMIC DNA]</scope>
    <source>
        <strain evidence="2">NJM9701</strain>
    </source>
</reference>
<evidence type="ECO:0000256" key="1">
    <source>
        <dbReference type="SAM" id="MobiDB-lite"/>
    </source>
</evidence>
<proteinExistence type="predicted"/>
<name>A0A024TI61_9STRA</name>
<protein>
    <submittedName>
        <fullName evidence="2">Uncharacterized protein</fullName>
    </submittedName>
</protein>